<dbReference type="EMBL" id="JBFAQK010000016">
    <property type="protein sequence ID" value="MEV4682002.1"/>
    <property type="molecule type" value="Genomic_DNA"/>
</dbReference>
<dbReference type="SMART" id="SM01294">
    <property type="entry name" value="PKS_PP_betabranch"/>
    <property type="match status" value="1"/>
</dbReference>
<sequence length="90" mass="9777">MTTLVSADSIRDELRTHLAAILYCEIEEIDDDATFAELGLDSVLGVELVSLLNTKYGLEEMLDTVYAHPTVNQLSAYVSSQVAALEATAK</sequence>
<gene>
    <name evidence="4" type="ORF">AB0K36_14625</name>
</gene>
<evidence type="ECO:0000256" key="1">
    <source>
        <dbReference type="ARBA" id="ARBA00022450"/>
    </source>
</evidence>
<dbReference type="Gene3D" id="1.10.1200.10">
    <property type="entry name" value="ACP-like"/>
    <property type="match status" value="1"/>
</dbReference>
<evidence type="ECO:0000313" key="5">
    <source>
        <dbReference type="Proteomes" id="UP001552521"/>
    </source>
</evidence>
<feature type="domain" description="Carrier" evidence="3">
    <location>
        <begin position="8"/>
        <end position="82"/>
    </location>
</feature>
<dbReference type="PROSITE" id="PS00012">
    <property type="entry name" value="PHOSPHOPANTETHEINE"/>
    <property type="match status" value="1"/>
</dbReference>
<dbReference type="RefSeq" id="WP_364593236.1">
    <property type="nucleotide sequence ID" value="NZ_JBFAQK010000016.1"/>
</dbReference>
<evidence type="ECO:0000259" key="3">
    <source>
        <dbReference type="PROSITE" id="PS50075"/>
    </source>
</evidence>
<dbReference type="InterPro" id="IPR006162">
    <property type="entry name" value="Ppantetheine_attach_site"/>
</dbReference>
<comment type="caution">
    <text evidence="4">The sequence shown here is derived from an EMBL/GenBank/DDBJ whole genome shotgun (WGS) entry which is preliminary data.</text>
</comment>
<dbReference type="SUPFAM" id="SSF47336">
    <property type="entry name" value="ACP-like"/>
    <property type="match status" value="1"/>
</dbReference>
<dbReference type="Pfam" id="PF00550">
    <property type="entry name" value="PP-binding"/>
    <property type="match status" value="1"/>
</dbReference>
<dbReference type="PROSITE" id="PS50075">
    <property type="entry name" value="CARRIER"/>
    <property type="match status" value="1"/>
</dbReference>
<dbReference type="Proteomes" id="UP001552521">
    <property type="component" value="Unassembled WGS sequence"/>
</dbReference>
<dbReference type="InterPro" id="IPR009081">
    <property type="entry name" value="PP-bd_ACP"/>
</dbReference>
<keyword evidence="2" id="KW-0597">Phosphoprotein</keyword>
<accession>A0ABV3HTX1</accession>
<dbReference type="InterPro" id="IPR020806">
    <property type="entry name" value="PKS_PP-bd"/>
</dbReference>
<evidence type="ECO:0000313" key="4">
    <source>
        <dbReference type="EMBL" id="MEV4682002.1"/>
    </source>
</evidence>
<name>A0ABV3HTX1_9ACTN</name>
<keyword evidence="1" id="KW-0596">Phosphopantetheine</keyword>
<evidence type="ECO:0000256" key="2">
    <source>
        <dbReference type="ARBA" id="ARBA00022553"/>
    </source>
</evidence>
<reference evidence="4 5" key="1">
    <citation type="submission" date="2024-06" db="EMBL/GenBank/DDBJ databases">
        <title>The Natural Products Discovery Center: Release of the First 8490 Sequenced Strains for Exploring Actinobacteria Biosynthetic Diversity.</title>
        <authorList>
            <person name="Kalkreuter E."/>
            <person name="Kautsar S.A."/>
            <person name="Yang D."/>
            <person name="Bader C.D."/>
            <person name="Teijaro C.N."/>
            <person name="Fluegel L."/>
            <person name="Davis C.M."/>
            <person name="Simpson J.R."/>
            <person name="Lauterbach L."/>
            <person name="Steele A.D."/>
            <person name="Gui C."/>
            <person name="Meng S."/>
            <person name="Li G."/>
            <person name="Viehrig K."/>
            <person name="Ye F."/>
            <person name="Su P."/>
            <person name="Kiefer A.F."/>
            <person name="Nichols A."/>
            <person name="Cepeda A.J."/>
            <person name="Yan W."/>
            <person name="Fan B."/>
            <person name="Jiang Y."/>
            <person name="Adhikari A."/>
            <person name="Zheng C.-J."/>
            <person name="Schuster L."/>
            <person name="Cowan T.M."/>
            <person name="Smanski M.J."/>
            <person name="Chevrette M.G."/>
            <person name="De Carvalho L.P.S."/>
            <person name="Shen B."/>
        </authorList>
    </citation>
    <scope>NUCLEOTIDE SEQUENCE [LARGE SCALE GENOMIC DNA]</scope>
    <source>
        <strain evidence="4 5">NPDC049344</strain>
    </source>
</reference>
<organism evidence="4 5">
    <name type="scientific">Streptomyces kurssanovii</name>
    <dbReference type="NCBI Taxonomy" id="67312"/>
    <lineage>
        <taxon>Bacteria</taxon>
        <taxon>Bacillati</taxon>
        <taxon>Actinomycetota</taxon>
        <taxon>Actinomycetes</taxon>
        <taxon>Kitasatosporales</taxon>
        <taxon>Streptomycetaceae</taxon>
        <taxon>Streptomyces</taxon>
    </lineage>
</organism>
<dbReference type="InterPro" id="IPR036736">
    <property type="entry name" value="ACP-like_sf"/>
</dbReference>
<dbReference type="SMART" id="SM00823">
    <property type="entry name" value="PKS_PP"/>
    <property type="match status" value="1"/>
</dbReference>
<keyword evidence="5" id="KW-1185">Reference proteome</keyword>
<proteinExistence type="predicted"/>
<protein>
    <submittedName>
        <fullName evidence="4">Acyl carrier protein</fullName>
    </submittedName>
</protein>